<keyword evidence="5" id="KW-0808">Transferase</keyword>
<dbReference type="PROSITE" id="PS01078">
    <property type="entry name" value="MOCF_BIOSYNTHESIS_1"/>
    <property type="match status" value="1"/>
</dbReference>
<reference evidence="13 14" key="2">
    <citation type="submission" date="2018-08" db="EMBL/GenBank/DDBJ databases">
        <title>A genome reference for cultivated species of the human gut microbiota.</title>
        <authorList>
            <person name="Zou Y."/>
            <person name="Xue W."/>
            <person name="Luo G."/>
        </authorList>
    </citation>
    <scope>NUCLEOTIDE SEQUENCE [LARGE SCALE GENOMIC DNA]</scope>
    <source>
        <strain evidence="9 14">AF17-27</strain>
        <strain evidence="10 13">AM26-2LB</strain>
    </source>
</reference>
<dbReference type="Gene3D" id="3.40.980.10">
    <property type="entry name" value="MoaB/Mog-like domain"/>
    <property type="match status" value="1"/>
</dbReference>
<evidence type="ECO:0000313" key="10">
    <source>
        <dbReference type="EMBL" id="RHF08036.1"/>
    </source>
</evidence>
<evidence type="ECO:0000313" key="7">
    <source>
        <dbReference type="EMBL" id="MDB8017940.1"/>
    </source>
</evidence>
<evidence type="ECO:0000256" key="2">
    <source>
        <dbReference type="ARBA" id="ARBA00005046"/>
    </source>
</evidence>
<evidence type="ECO:0000313" key="13">
    <source>
        <dbReference type="Proteomes" id="UP000283501"/>
    </source>
</evidence>
<comment type="pathway">
    <text evidence="2">Cofactor biosynthesis; molybdopterin biosynthesis.</text>
</comment>
<dbReference type="EMBL" id="QSKY01000002">
    <property type="protein sequence ID" value="RHF08036.1"/>
    <property type="molecule type" value="Genomic_DNA"/>
</dbReference>
<protein>
    <submittedName>
        <fullName evidence="7">MogA/MoaB family molybdenum cofactor biosynthesis protein</fullName>
    </submittedName>
    <submittedName>
        <fullName evidence="5">Molybdopterin adenylyltransferase</fullName>
        <ecNumber evidence="5">2.7.7.75</ecNumber>
    </submittedName>
</protein>
<evidence type="ECO:0000313" key="8">
    <source>
        <dbReference type="EMBL" id="MSD26534.1"/>
    </source>
</evidence>
<sequence length="162" mass="17602">MYTVGIITISDKGAAGQREDKSGPKIKELLPKDKYDVVSYKIIPDERKLIADELVRLCDDVKCNLVLTTGGTGFSPRDITPEATMDIAERNAPGIAEALRAYSMSLTPKAMLGRGASVIRKNTLIVNLPGSVKAVSESMDFLMGNIEHGLDILLQYDSECGR</sequence>
<evidence type="ECO:0000313" key="11">
    <source>
        <dbReference type="Proteomes" id="UP000095384"/>
    </source>
</evidence>
<dbReference type="CDD" id="cd00886">
    <property type="entry name" value="MogA_MoaB"/>
    <property type="match status" value="1"/>
</dbReference>
<evidence type="ECO:0000313" key="14">
    <source>
        <dbReference type="Proteomes" id="UP000283765"/>
    </source>
</evidence>
<evidence type="ECO:0000313" key="15">
    <source>
        <dbReference type="Proteomes" id="UP000465607"/>
    </source>
</evidence>
<dbReference type="Proteomes" id="UP000465607">
    <property type="component" value="Unassembled WGS sequence"/>
</dbReference>
<dbReference type="EMBL" id="CYXM01000007">
    <property type="protein sequence ID" value="CUN03935.1"/>
    <property type="molecule type" value="Genomic_DNA"/>
</dbReference>
<accession>A0A173TPZ3</accession>
<dbReference type="InterPro" id="IPR008284">
    <property type="entry name" value="MoCF_biosynth_CS"/>
</dbReference>
<gene>
    <name evidence="5" type="primary">mog</name>
    <name evidence="10" type="ORF">DW703_02445</name>
    <name evidence="9" type="ORF">DWW89_05815</name>
    <name evidence="6" type="ORF">ERS852417_01701</name>
    <name evidence="5" type="ORF">ERS852580_01694</name>
    <name evidence="8" type="ORF">GKE44_04990</name>
    <name evidence="7" type="ORF">PNE45_07830</name>
</gene>
<comment type="function">
    <text evidence="1">May be involved in the biosynthesis of molybdopterin.</text>
</comment>
<dbReference type="EMBL" id="QRXR01000007">
    <property type="protein sequence ID" value="RGU26477.1"/>
    <property type="molecule type" value="Genomic_DNA"/>
</dbReference>
<keyword evidence="3" id="KW-0501">Molybdenum cofactor biosynthesis</keyword>
<dbReference type="InterPro" id="IPR036425">
    <property type="entry name" value="MoaB/Mog-like_dom_sf"/>
</dbReference>
<dbReference type="OrthoDB" id="9784492at2"/>
<dbReference type="GO" id="GO:0061598">
    <property type="term" value="F:molybdopterin adenylyltransferase activity"/>
    <property type="evidence" value="ECO:0007669"/>
    <property type="project" value="UniProtKB-EC"/>
</dbReference>
<evidence type="ECO:0000313" key="12">
    <source>
        <dbReference type="Proteomes" id="UP000095673"/>
    </source>
</evidence>
<dbReference type="Proteomes" id="UP001212823">
    <property type="component" value="Unassembled WGS sequence"/>
</dbReference>
<dbReference type="EMBL" id="CYYW01000010">
    <property type="protein sequence ID" value="CUO15251.1"/>
    <property type="molecule type" value="Genomic_DNA"/>
</dbReference>
<evidence type="ECO:0000256" key="1">
    <source>
        <dbReference type="ARBA" id="ARBA00003487"/>
    </source>
</evidence>
<name>A0A173TPZ3_9FIRM</name>
<keyword evidence="5" id="KW-0548">Nucleotidyltransferase</keyword>
<evidence type="ECO:0000259" key="4">
    <source>
        <dbReference type="SMART" id="SM00852"/>
    </source>
</evidence>
<dbReference type="InterPro" id="IPR051920">
    <property type="entry name" value="MPT_Adenylyltrnsfr/MoaC-Rel"/>
</dbReference>
<evidence type="ECO:0000256" key="3">
    <source>
        <dbReference type="ARBA" id="ARBA00023150"/>
    </source>
</evidence>
<dbReference type="NCBIfam" id="TIGR00177">
    <property type="entry name" value="molyb_syn"/>
    <property type="match status" value="1"/>
</dbReference>
<dbReference type="EMBL" id="JAQLYE010000012">
    <property type="protein sequence ID" value="MDB8017940.1"/>
    <property type="molecule type" value="Genomic_DNA"/>
</dbReference>
<evidence type="ECO:0000313" key="9">
    <source>
        <dbReference type="EMBL" id="RGU26477.1"/>
    </source>
</evidence>
<dbReference type="RefSeq" id="WP_055224304.1">
    <property type="nucleotide sequence ID" value="NZ_CYXM01000007.1"/>
</dbReference>
<dbReference type="Proteomes" id="UP000283765">
    <property type="component" value="Unassembled WGS sequence"/>
</dbReference>
<reference evidence="11 12" key="1">
    <citation type="submission" date="2015-09" db="EMBL/GenBank/DDBJ databases">
        <authorList>
            <consortium name="Pathogen Informatics"/>
        </authorList>
    </citation>
    <scope>NUCLEOTIDE SEQUENCE [LARGE SCALE GENOMIC DNA]</scope>
    <source>
        <strain evidence="6 11">2789STDY5608860</strain>
        <strain evidence="5 12">2789STDY5834968</strain>
    </source>
</reference>
<dbReference type="EMBL" id="WKQV01000004">
    <property type="protein sequence ID" value="MSD26534.1"/>
    <property type="molecule type" value="Genomic_DNA"/>
</dbReference>
<dbReference type="SUPFAM" id="SSF53218">
    <property type="entry name" value="Molybdenum cofactor biosynthesis proteins"/>
    <property type="match status" value="1"/>
</dbReference>
<dbReference type="InterPro" id="IPR001453">
    <property type="entry name" value="MoaB/Mog_dom"/>
</dbReference>
<dbReference type="UniPathway" id="UPA00344"/>
<dbReference type="AlphaFoldDB" id="A0A173TPZ3"/>
<reference evidence="8 15" key="3">
    <citation type="journal article" date="2019" name="Nat. Med.">
        <title>A library of human gut bacterial isolates paired with longitudinal multiomics data enables mechanistic microbiome research.</title>
        <authorList>
            <person name="Poyet M."/>
            <person name="Groussin M."/>
            <person name="Gibbons S.M."/>
            <person name="Avila-Pacheco J."/>
            <person name="Jiang X."/>
            <person name="Kearney S.M."/>
            <person name="Perrotta A.R."/>
            <person name="Berdy B."/>
            <person name="Zhao S."/>
            <person name="Lieberman T.D."/>
            <person name="Swanson P.K."/>
            <person name="Smith M."/>
            <person name="Roesemann S."/>
            <person name="Alexander J.E."/>
            <person name="Rich S.A."/>
            <person name="Livny J."/>
            <person name="Vlamakis H."/>
            <person name="Clish C."/>
            <person name="Bullock K."/>
            <person name="Deik A."/>
            <person name="Scott J."/>
            <person name="Pierce K.A."/>
            <person name="Xavier R.J."/>
            <person name="Alm E.J."/>
        </authorList>
    </citation>
    <scope>NUCLEOTIDE SEQUENCE [LARGE SCALE GENOMIC DNA]</scope>
    <source>
        <strain evidence="8 15">BIOML-A5</strain>
    </source>
</reference>
<proteinExistence type="predicted"/>
<evidence type="ECO:0000313" key="5">
    <source>
        <dbReference type="EMBL" id="CUN03935.1"/>
    </source>
</evidence>
<dbReference type="PANTHER" id="PTHR43764:SF1">
    <property type="entry name" value="MOLYBDOPTERIN MOLYBDOTRANSFERASE"/>
    <property type="match status" value="1"/>
</dbReference>
<dbReference type="EC" id="2.7.7.75" evidence="5"/>
<evidence type="ECO:0000313" key="6">
    <source>
        <dbReference type="EMBL" id="CUO15251.1"/>
    </source>
</evidence>
<organism evidence="5 12">
    <name type="scientific">Agathobacter rectalis</name>
    <dbReference type="NCBI Taxonomy" id="39491"/>
    <lineage>
        <taxon>Bacteria</taxon>
        <taxon>Bacillati</taxon>
        <taxon>Bacillota</taxon>
        <taxon>Clostridia</taxon>
        <taxon>Lachnospirales</taxon>
        <taxon>Lachnospiraceae</taxon>
        <taxon>Agathobacter</taxon>
    </lineage>
</organism>
<dbReference type="GO" id="GO:0006777">
    <property type="term" value="P:Mo-molybdopterin cofactor biosynthetic process"/>
    <property type="evidence" value="ECO:0007669"/>
    <property type="project" value="UniProtKB-KW"/>
</dbReference>
<dbReference type="Proteomes" id="UP000095384">
    <property type="component" value="Unassembled WGS sequence"/>
</dbReference>
<feature type="domain" description="MoaB/Mog" evidence="4">
    <location>
        <begin position="5"/>
        <end position="149"/>
    </location>
</feature>
<dbReference type="Proteomes" id="UP000095673">
    <property type="component" value="Unassembled WGS sequence"/>
</dbReference>
<dbReference type="PANTHER" id="PTHR43764">
    <property type="entry name" value="MOLYBDENUM COFACTOR BIOSYNTHESIS"/>
    <property type="match status" value="1"/>
</dbReference>
<dbReference type="Proteomes" id="UP000283501">
    <property type="component" value="Unassembled WGS sequence"/>
</dbReference>
<dbReference type="SMART" id="SM00852">
    <property type="entry name" value="MoCF_biosynth"/>
    <property type="match status" value="1"/>
</dbReference>
<dbReference type="Pfam" id="PF00994">
    <property type="entry name" value="MoCF_biosynth"/>
    <property type="match status" value="1"/>
</dbReference>
<reference evidence="7" key="4">
    <citation type="submission" date="2023-01" db="EMBL/GenBank/DDBJ databases">
        <title>Human gut microbiome strain richness.</title>
        <authorList>
            <person name="Chen-Liaw A."/>
        </authorList>
    </citation>
    <scope>NUCLEOTIDE SEQUENCE</scope>
    <source>
        <strain evidence="7">1001283st1_D2_1001283B150209_150212</strain>
    </source>
</reference>